<dbReference type="Pfam" id="PF03698">
    <property type="entry name" value="UPF0180"/>
    <property type="match status" value="1"/>
</dbReference>
<dbReference type="Proteomes" id="UP000198619">
    <property type="component" value="Unassembled WGS sequence"/>
</dbReference>
<evidence type="ECO:0000313" key="2">
    <source>
        <dbReference type="Proteomes" id="UP000198619"/>
    </source>
</evidence>
<evidence type="ECO:0000313" key="1">
    <source>
        <dbReference type="EMBL" id="SFB32119.1"/>
    </source>
</evidence>
<dbReference type="InterPro" id="IPR005370">
    <property type="entry name" value="UPF0180"/>
</dbReference>
<dbReference type="STRING" id="84698.SAMN04488528_10296"/>
<dbReference type="RefSeq" id="WP_177199441.1">
    <property type="nucleotide sequence ID" value="NZ_FOKI01000029.1"/>
</dbReference>
<reference evidence="1 2" key="1">
    <citation type="submission" date="2016-10" db="EMBL/GenBank/DDBJ databases">
        <authorList>
            <person name="de Groot N.N."/>
        </authorList>
    </citation>
    <scope>NUCLEOTIDE SEQUENCE [LARGE SCALE GENOMIC DNA]</scope>
    <source>
        <strain evidence="1 2">DSM 12271</strain>
    </source>
</reference>
<name>A0A1I1A2A2_9CLOT</name>
<dbReference type="AlphaFoldDB" id="A0A1I1A2A2"/>
<gene>
    <name evidence="1" type="ORF">SAMN04488528_10296</name>
</gene>
<dbReference type="EMBL" id="FOKI01000029">
    <property type="protein sequence ID" value="SFB32119.1"/>
    <property type="molecule type" value="Genomic_DNA"/>
</dbReference>
<sequence length="86" mass="9955">MKIYLTPKLNYLKDDLETLGHTVVNSNIRNIEAVICDLKNQKNREEDILNNIYNRNNDILVIDSGSKSINDIENILEKQHLQGTFL</sequence>
<organism evidence="1 2">
    <name type="scientific">Clostridium frigidicarnis</name>
    <dbReference type="NCBI Taxonomy" id="84698"/>
    <lineage>
        <taxon>Bacteria</taxon>
        <taxon>Bacillati</taxon>
        <taxon>Bacillota</taxon>
        <taxon>Clostridia</taxon>
        <taxon>Eubacteriales</taxon>
        <taxon>Clostridiaceae</taxon>
        <taxon>Clostridium</taxon>
    </lineage>
</organism>
<protein>
    <submittedName>
        <fullName evidence="1">Uncharacterized protein family (UPF0180)</fullName>
    </submittedName>
</protein>
<proteinExistence type="predicted"/>
<accession>A0A1I1A2A2</accession>
<keyword evidence="2" id="KW-1185">Reference proteome</keyword>